<proteinExistence type="predicted"/>
<dbReference type="Pfam" id="PF03448">
    <property type="entry name" value="MgtE_N"/>
    <property type="match status" value="1"/>
</dbReference>
<feature type="domain" description="Magnesium transporter MgtE intracellular" evidence="2">
    <location>
        <begin position="118"/>
        <end position="175"/>
    </location>
</feature>
<dbReference type="eggNOG" id="COG3334">
    <property type="taxonomic scope" value="Bacteria"/>
</dbReference>
<dbReference type="KEGG" id="hor:Hore_16840"/>
<protein>
    <submittedName>
        <fullName evidence="3">Uncharacterized conserved protein</fullName>
    </submittedName>
</protein>
<feature type="coiled-coil region" evidence="1">
    <location>
        <begin position="60"/>
        <end position="115"/>
    </location>
</feature>
<name>B8CYR5_HALOH</name>
<sequence>MKKLLYTLLIIVFLGAVLFGLNYFEIISLKAWGEKVLTSAPVLEEYYKTDQAFDNLFNSWENIREENIQLSAEVNRLNKELKSLKEIADERALAISNLQEELTKLSKDKLNHQEKVNKLVKIYSEMDPEEAARIVDSLDRELTLEILTNMKEDIVAEILVNLEPDKAAELTRQLQE</sequence>
<dbReference type="EMBL" id="CP001098">
    <property type="protein sequence ID" value="ACL70434.1"/>
    <property type="molecule type" value="Genomic_DNA"/>
</dbReference>
<dbReference type="SUPFAM" id="SSF158791">
    <property type="entry name" value="MgtE N-terminal domain-like"/>
    <property type="match status" value="1"/>
</dbReference>
<organism evidence="3 4">
    <name type="scientific">Halothermothrix orenii (strain H 168 / OCM 544 / DSM 9562)</name>
    <dbReference type="NCBI Taxonomy" id="373903"/>
    <lineage>
        <taxon>Bacteria</taxon>
        <taxon>Bacillati</taxon>
        <taxon>Bacillota</taxon>
        <taxon>Clostridia</taxon>
        <taxon>Halanaerobiales</taxon>
        <taxon>Halothermotrichaceae</taxon>
        <taxon>Halothermothrix</taxon>
    </lineage>
</organism>
<reference evidence="3 4" key="1">
    <citation type="journal article" date="2009" name="PLoS ONE">
        <title>Genome analysis of the anaerobic thermohalophilic bacterium Halothermothrix orenii.</title>
        <authorList>
            <person name="Mavromatis K."/>
            <person name="Ivanova N."/>
            <person name="Anderson I."/>
            <person name="Lykidis A."/>
            <person name="Hooper S.D."/>
            <person name="Sun H."/>
            <person name="Kunin V."/>
            <person name="Lapidus A."/>
            <person name="Hugenholtz P."/>
            <person name="Patel B."/>
            <person name="Kyrpides N.C."/>
        </authorList>
    </citation>
    <scope>NUCLEOTIDE SEQUENCE [LARGE SCALE GENOMIC DNA]</scope>
    <source>
        <strain evidence="4">H 168 / OCM 544 / DSM 9562</strain>
    </source>
</reference>
<dbReference type="InterPro" id="IPR006668">
    <property type="entry name" value="Mg_transptr_MgtE_intracell_dom"/>
</dbReference>
<dbReference type="HOGENOM" id="CLU_1446992_0_0_9"/>
<evidence type="ECO:0000313" key="3">
    <source>
        <dbReference type="EMBL" id="ACL70434.1"/>
    </source>
</evidence>
<keyword evidence="1" id="KW-0175">Coiled coil</keyword>
<dbReference type="Proteomes" id="UP000000719">
    <property type="component" value="Chromosome"/>
</dbReference>
<dbReference type="STRING" id="373903.Hore_16840"/>
<evidence type="ECO:0000313" key="4">
    <source>
        <dbReference type="Proteomes" id="UP000000719"/>
    </source>
</evidence>
<accession>B8CYR5</accession>
<dbReference type="InterPro" id="IPR038076">
    <property type="entry name" value="MgtE_N_sf"/>
</dbReference>
<dbReference type="AlphaFoldDB" id="B8CYR5"/>
<evidence type="ECO:0000259" key="2">
    <source>
        <dbReference type="Pfam" id="PF03448"/>
    </source>
</evidence>
<gene>
    <name evidence="3" type="ordered locus">Hore_16840</name>
</gene>
<evidence type="ECO:0000256" key="1">
    <source>
        <dbReference type="SAM" id="Coils"/>
    </source>
</evidence>
<dbReference type="RefSeq" id="WP_015923404.1">
    <property type="nucleotide sequence ID" value="NC_011899.1"/>
</dbReference>
<dbReference type="Gene3D" id="1.25.60.10">
    <property type="entry name" value="MgtE N-terminal domain-like"/>
    <property type="match status" value="1"/>
</dbReference>
<keyword evidence="4" id="KW-1185">Reference proteome</keyword>